<feature type="transmembrane region" description="Helical" evidence="1">
    <location>
        <begin position="97"/>
        <end position="117"/>
    </location>
</feature>
<organism evidence="2 3">
    <name type="scientific">Alkalihalophilus pseudofirmus</name>
    <name type="common">Bacillus pseudofirmus</name>
    <dbReference type="NCBI Taxonomy" id="79885"/>
    <lineage>
        <taxon>Bacteria</taxon>
        <taxon>Bacillati</taxon>
        <taxon>Bacillota</taxon>
        <taxon>Bacilli</taxon>
        <taxon>Bacillales</taxon>
        <taxon>Bacillaceae</taxon>
        <taxon>Alkalihalophilus</taxon>
    </lineage>
</organism>
<dbReference type="Proteomes" id="UP001285636">
    <property type="component" value="Unassembled WGS sequence"/>
</dbReference>
<comment type="caution">
    <text evidence="2">The sequence shown here is derived from an EMBL/GenBank/DDBJ whole genome shotgun (WGS) entry which is preliminary data.</text>
</comment>
<feature type="transmembrane region" description="Helical" evidence="1">
    <location>
        <begin position="123"/>
        <end position="144"/>
    </location>
</feature>
<dbReference type="EMBL" id="JAWJAY010000001">
    <property type="protein sequence ID" value="MDV2884078.1"/>
    <property type="molecule type" value="Genomic_DNA"/>
</dbReference>
<gene>
    <name evidence="2" type="ORF">RYX45_02740</name>
</gene>
<dbReference type="RefSeq" id="WP_323465805.1">
    <property type="nucleotide sequence ID" value="NZ_CP144224.1"/>
</dbReference>
<proteinExistence type="predicted"/>
<feature type="transmembrane region" description="Helical" evidence="1">
    <location>
        <begin position="67"/>
        <end position="85"/>
    </location>
</feature>
<keyword evidence="1" id="KW-0812">Transmembrane</keyword>
<sequence>MSKEKRVEAIFWSIAFPGFGQFLNQKFLKGVFFVLLEFTINVQARLNLAIIPSFYGDGTAANDTVNYQWIMFYPCVYLFSMYDAYRDAGGERVKYAFIPFAISAYIGTIGVIYSRSIQLFDHIIGVIWSPILFHLAGYGIGIIIRAMILHFTKHESNPA</sequence>
<keyword evidence="1" id="KW-0472">Membrane</keyword>
<protein>
    <submittedName>
        <fullName evidence="2">Uncharacterized protein</fullName>
    </submittedName>
</protein>
<evidence type="ECO:0000313" key="3">
    <source>
        <dbReference type="Proteomes" id="UP001285636"/>
    </source>
</evidence>
<keyword evidence="1" id="KW-1133">Transmembrane helix</keyword>
<dbReference type="AlphaFoldDB" id="A0AAJ2KUG6"/>
<evidence type="ECO:0000313" key="2">
    <source>
        <dbReference type="EMBL" id="MDV2884078.1"/>
    </source>
</evidence>
<name>A0AAJ2KUG6_ALKPS</name>
<accession>A0AAJ2KUG6</accession>
<evidence type="ECO:0000256" key="1">
    <source>
        <dbReference type="SAM" id="Phobius"/>
    </source>
</evidence>
<reference evidence="2" key="1">
    <citation type="submission" date="2023-10" db="EMBL/GenBank/DDBJ databases">
        <title>Screening of Alkalihalophilus pseudofirmusBZ-TG-HK211 and Its Alleviation of Salt Stress on Rapeseed Growth.</title>
        <authorList>
            <person name="Zhao B."/>
            <person name="Guo T."/>
        </authorList>
    </citation>
    <scope>NUCLEOTIDE SEQUENCE</scope>
    <source>
        <strain evidence="2">BZ-TG-HK211</strain>
    </source>
</reference>